<keyword evidence="1" id="KW-1185">Reference proteome</keyword>
<accession>A0A6J2J8G6</accession>
<evidence type="ECO:0000313" key="1">
    <source>
        <dbReference type="Proteomes" id="UP000504629"/>
    </source>
</evidence>
<dbReference type="KEGG" id="bman:114239617"/>
<name>A0A6J2J8G6_BOMMA</name>
<organism evidence="1 2">
    <name type="scientific">Bombyx mandarina</name>
    <name type="common">Wild silk moth</name>
    <name type="synonym">Wild silkworm</name>
    <dbReference type="NCBI Taxonomy" id="7092"/>
    <lineage>
        <taxon>Eukaryota</taxon>
        <taxon>Metazoa</taxon>
        <taxon>Ecdysozoa</taxon>
        <taxon>Arthropoda</taxon>
        <taxon>Hexapoda</taxon>
        <taxon>Insecta</taxon>
        <taxon>Pterygota</taxon>
        <taxon>Neoptera</taxon>
        <taxon>Endopterygota</taxon>
        <taxon>Lepidoptera</taxon>
        <taxon>Glossata</taxon>
        <taxon>Ditrysia</taxon>
        <taxon>Bombycoidea</taxon>
        <taxon>Bombycidae</taxon>
        <taxon>Bombycinae</taxon>
        <taxon>Bombyx</taxon>
    </lineage>
</organism>
<dbReference type="Proteomes" id="UP000504629">
    <property type="component" value="Unplaced"/>
</dbReference>
<dbReference type="RefSeq" id="XP_028025710.1">
    <property type="nucleotide sequence ID" value="XM_028169909.1"/>
</dbReference>
<proteinExistence type="predicted"/>
<evidence type="ECO:0000313" key="2">
    <source>
        <dbReference type="RefSeq" id="XP_028025710.1"/>
    </source>
</evidence>
<sequence>MVPLGSSLISLPSTVGSSDRIVTIADEDEVSAETYSLPSEGEASFATTAVVEIAASVIKSTTGPLLDISTVAPATLVDELVSVSTVAVLPSAVTETSAATDLTFLEGVTSSFQRLTVLVSDFSASDAGSAVSEASESTSALNDASDFDVAASHDDDAVSDVKGMTSLIQPSEDLGFA</sequence>
<protein>
    <submittedName>
        <fullName evidence="2">Uncharacterized protein LOC114239617</fullName>
    </submittedName>
</protein>
<gene>
    <name evidence="2" type="primary">LOC114239617</name>
</gene>
<dbReference type="AlphaFoldDB" id="A0A6J2J8G6"/>
<reference evidence="2" key="1">
    <citation type="submission" date="2025-08" db="UniProtKB">
        <authorList>
            <consortium name="RefSeq"/>
        </authorList>
    </citation>
    <scope>IDENTIFICATION</scope>
    <source>
        <tissue evidence="2">Silk gland</tissue>
    </source>
</reference>
<dbReference type="GeneID" id="114239617"/>